<dbReference type="EMBL" id="JANEYG010000103">
    <property type="protein sequence ID" value="KAJ8913062.1"/>
    <property type="molecule type" value="Genomic_DNA"/>
</dbReference>
<sequence length="156" mass="18442">MSGIIISNTKRQVVNELHKAACKHFRRRRTIIKGFADLWQIDLAEMQLFASCNRGFRNNGEDIEISVRHQVKYLGVYIDSHLRWTRHLSEVAKTLRCLLYKFKYIRSFLNIQQLKVVYFALVESRLRYAILSWGGAYPSHLDQLFILQKEDPKNNL</sequence>
<organism evidence="1 2">
    <name type="scientific">Exocentrus adspersus</name>
    <dbReference type="NCBI Taxonomy" id="1586481"/>
    <lineage>
        <taxon>Eukaryota</taxon>
        <taxon>Metazoa</taxon>
        <taxon>Ecdysozoa</taxon>
        <taxon>Arthropoda</taxon>
        <taxon>Hexapoda</taxon>
        <taxon>Insecta</taxon>
        <taxon>Pterygota</taxon>
        <taxon>Neoptera</taxon>
        <taxon>Endopterygota</taxon>
        <taxon>Coleoptera</taxon>
        <taxon>Polyphaga</taxon>
        <taxon>Cucujiformia</taxon>
        <taxon>Chrysomeloidea</taxon>
        <taxon>Cerambycidae</taxon>
        <taxon>Lamiinae</taxon>
        <taxon>Acanthocinini</taxon>
        <taxon>Exocentrus</taxon>
    </lineage>
</organism>
<reference evidence="1 2" key="1">
    <citation type="journal article" date="2023" name="Insect Mol. Biol.">
        <title>Genome sequencing provides insights into the evolution of gene families encoding plant cell wall-degrading enzymes in longhorned beetles.</title>
        <authorList>
            <person name="Shin N.R."/>
            <person name="Okamura Y."/>
            <person name="Kirsch R."/>
            <person name="Pauchet Y."/>
        </authorList>
    </citation>
    <scope>NUCLEOTIDE SEQUENCE [LARGE SCALE GENOMIC DNA]</scope>
    <source>
        <strain evidence="1">EAD_L_NR</strain>
    </source>
</reference>
<evidence type="ECO:0000313" key="1">
    <source>
        <dbReference type="EMBL" id="KAJ8913062.1"/>
    </source>
</evidence>
<evidence type="ECO:0008006" key="3">
    <source>
        <dbReference type="Google" id="ProtNLM"/>
    </source>
</evidence>
<name>A0AAV8VG49_9CUCU</name>
<accession>A0AAV8VG49</accession>
<evidence type="ECO:0000313" key="2">
    <source>
        <dbReference type="Proteomes" id="UP001159042"/>
    </source>
</evidence>
<comment type="caution">
    <text evidence="1">The sequence shown here is derived from an EMBL/GenBank/DDBJ whole genome shotgun (WGS) entry which is preliminary data.</text>
</comment>
<proteinExistence type="predicted"/>
<keyword evidence="2" id="KW-1185">Reference proteome</keyword>
<dbReference type="Proteomes" id="UP001159042">
    <property type="component" value="Unassembled WGS sequence"/>
</dbReference>
<protein>
    <recommendedName>
        <fullName evidence="3">Alkylated DNA repair protein AlkB homologue 8 N-terminal domain-containing protein</fullName>
    </recommendedName>
</protein>
<dbReference type="AlphaFoldDB" id="A0AAV8VG49"/>
<gene>
    <name evidence="1" type="ORF">NQ315_006563</name>
</gene>